<dbReference type="GO" id="GO:0031931">
    <property type="term" value="C:TORC1 complex"/>
    <property type="evidence" value="ECO:0007669"/>
    <property type="project" value="TreeGrafter"/>
</dbReference>
<feature type="non-terminal residue" evidence="8">
    <location>
        <position position="1442"/>
    </location>
</feature>
<dbReference type="Gene3D" id="1.10.1070.11">
    <property type="entry name" value="Phosphatidylinositol 3-/4-kinase, catalytic domain"/>
    <property type="match status" value="1"/>
</dbReference>
<dbReference type="GO" id="GO:0005524">
    <property type="term" value="F:ATP binding"/>
    <property type="evidence" value="ECO:0007669"/>
    <property type="project" value="UniProtKB-KW"/>
</dbReference>
<feature type="region of interest" description="Disordered" evidence="5">
    <location>
        <begin position="662"/>
        <end position="703"/>
    </location>
</feature>
<reference evidence="8" key="1">
    <citation type="submission" date="2021-02" db="EMBL/GenBank/DDBJ databases">
        <authorList>
            <person name="Nowell W R."/>
        </authorList>
    </citation>
    <scope>NUCLEOTIDE SEQUENCE</scope>
</reference>
<organism evidence="8 9">
    <name type="scientific">Rotaria magnacalcarata</name>
    <dbReference type="NCBI Taxonomy" id="392030"/>
    <lineage>
        <taxon>Eukaryota</taxon>
        <taxon>Metazoa</taxon>
        <taxon>Spiralia</taxon>
        <taxon>Gnathifera</taxon>
        <taxon>Rotifera</taxon>
        <taxon>Eurotatoria</taxon>
        <taxon>Bdelloidea</taxon>
        <taxon>Philodinida</taxon>
        <taxon>Philodinidae</taxon>
        <taxon>Rotaria</taxon>
    </lineage>
</organism>
<dbReference type="GO" id="GO:0004674">
    <property type="term" value="F:protein serine/threonine kinase activity"/>
    <property type="evidence" value="ECO:0007669"/>
    <property type="project" value="UniProtKB-EC"/>
</dbReference>
<dbReference type="Pfam" id="PF00454">
    <property type="entry name" value="PI3_PI4_kinase"/>
    <property type="match status" value="1"/>
</dbReference>
<dbReference type="Pfam" id="PF23593">
    <property type="entry name" value="HEAT_ATR"/>
    <property type="match status" value="1"/>
</dbReference>
<feature type="compositionally biased region" description="Acidic residues" evidence="5">
    <location>
        <begin position="681"/>
        <end position="701"/>
    </location>
</feature>
<sequence>IHQLDWSWIQACEHEAAGNLEQAAYEYKLLLNEHFKSLSMVYDCYLSLHQWPELIAWNDACIKMQMAFLQDDNDDLRTAMVTTIDINAIRAMSCFENRDFEGLKVSMRKMPNSQATGEELGRSISCGWDMEAFDMLATVETLKGVSKRRSGLWSLNAILQLTRIHNVDEHASWSEERAAISQVAALYQSASAIINSNWTALRLGAARLARQQNNFTLASKLLIQQFQSTHTWTTGPPTSQSSNTSLGSPLRSFHSDASSIETYSLASLVTMIERYRNAHMVMIELETETGKLMHALSLNKANNINITIAIEFLSRSILRHLINESQPNPQYNNQRSLINIEKCSRNLLHIAKWSRTAIESNHEATTNNVMSLGKLFELRKQYLITGLGVDIAGEPFVRKNMPLDELLIGELLDFSTLTCPNLAKSWFRFADWAYLWGRQLLARSLPLSSPDLGQQVRAILPSEVLSDEVTEISQILSSIRILNDDDSELTASELYSLHSYRTDLSRACSLLTKHPMLIEQLLALHPQYDLRRYFLLEQSCRAYFTYLQLSNTSTYEKKSNNNDDASNVLVTLRLLRVLVRYPQQLRTIFETHLLNMPTVAWKRLIPQLFSRLNHPDSFVRDYVTNLLIRIAKDFPQLILYSVVVGITDDSKMRRIKSRDDNIYQRKSASTHESEDEKSQDDIDEDDEEDDDEEMEEEDDIEKQENAVAMQNSFRLIYNVLSETNSHVVGQVKLFVHELRRVTVLWDELWLGTMAQLQEEISRRVDVLKEELQRLESMTHLTKDEKEFLIKEKQDVLFKSFITVLEATSKQIDEAIEQLKQPITLSNPHSCWLQLRQLYSMLHRTGKRSGTIHAMNQISPKLAEIKHSVIPNPGEDGQFHTIYSVCQTVQVLPTKTRPKKLMFVGSNGHRYQYLLNGLEDLHLDERIMQLLSIINVMFTKINRNEPWSYEARNYTVIPLASRSGLIQWVEGATPLFTLYKRWQQRQATALTWKVQNDNQEIALATGKQPVEDRREVPMPILRQCIEELTRETPADLLSRELWCSCPSVGLWYKNVQSYREIRYEMIFKAAVVNSMEIILLSLSETQLDDLGYKRLEWYKIGRKKKLKIIDYPRSLAVTSIIGYMIGLVDLKSGQIIHIDYNICFEKGKKLRVPEKVPYRLTQNLQNALGIAELEGVFHYHHKMFLKYYEAHIDLKSNIFYDKLYDFVENDNVLISTSPVVLAADFLQTACKTTLLHQSEQLDDELRNTLKIYRTARQPTVGNILKNLVDLCQYLSIDYIESSLLTKLKDRLSELCNNFTTEKCQEFLNHIDAHFLIDETSSSCSELTIRALSIENQFNEYIQTINQEITKVSELQIFIHQSSTDVTFYKNLLDTKLQDNNEYINYHNTLLLMLFDRWQHSCQMSDTARNLFNLSSLTDINNDTFINEIYTLISNTAYLASIIQ</sequence>
<dbReference type="SUPFAM" id="SSF48371">
    <property type="entry name" value="ARM repeat"/>
    <property type="match status" value="1"/>
</dbReference>
<accession>A0A816Q0B3</accession>
<dbReference type="SMART" id="SM01345">
    <property type="entry name" value="Rapamycin_bind"/>
    <property type="match status" value="1"/>
</dbReference>
<dbReference type="InterPro" id="IPR057564">
    <property type="entry name" value="HEAT_ATR"/>
</dbReference>
<name>A0A816Q0B3_9BILA</name>
<evidence type="ECO:0000256" key="1">
    <source>
        <dbReference type="ARBA" id="ARBA00012513"/>
    </source>
</evidence>
<dbReference type="PROSITE" id="PS51189">
    <property type="entry name" value="FAT"/>
    <property type="match status" value="1"/>
</dbReference>
<dbReference type="InterPro" id="IPR000403">
    <property type="entry name" value="PI3/4_kinase_cat_dom"/>
</dbReference>
<evidence type="ECO:0000313" key="8">
    <source>
        <dbReference type="EMBL" id="CAF2055655.1"/>
    </source>
</evidence>
<feature type="coiled-coil region" evidence="4">
    <location>
        <begin position="757"/>
        <end position="784"/>
    </location>
</feature>
<feature type="domain" description="FAT" evidence="7">
    <location>
        <begin position="281"/>
        <end position="648"/>
    </location>
</feature>
<dbReference type="Proteomes" id="UP000663824">
    <property type="component" value="Unassembled WGS sequence"/>
</dbReference>
<evidence type="ECO:0000256" key="5">
    <source>
        <dbReference type="SAM" id="MobiDB-lite"/>
    </source>
</evidence>
<dbReference type="SUPFAM" id="SSF56112">
    <property type="entry name" value="Protein kinase-like (PK-like)"/>
    <property type="match status" value="1"/>
</dbReference>
<evidence type="ECO:0000313" key="9">
    <source>
        <dbReference type="Proteomes" id="UP000663824"/>
    </source>
</evidence>
<protein>
    <recommendedName>
        <fullName evidence="1">non-specific serine/threonine protein kinase</fullName>
        <ecNumber evidence="1">2.7.11.1</ecNumber>
    </recommendedName>
</protein>
<dbReference type="SMART" id="SM00146">
    <property type="entry name" value="PI3Kc"/>
    <property type="match status" value="1"/>
</dbReference>
<evidence type="ECO:0000259" key="6">
    <source>
        <dbReference type="PROSITE" id="PS50290"/>
    </source>
</evidence>
<dbReference type="GO" id="GO:0031929">
    <property type="term" value="P:TOR signaling"/>
    <property type="evidence" value="ECO:0007669"/>
    <property type="project" value="TreeGrafter"/>
</dbReference>
<dbReference type="Gene3D" id="3.30.1010.10">
    <property type="entry name" value="Phosphatidylinositol 3-kinase Catalytic Subunit, Chain A, domain 4"/>
    <property type="match status" value="1"/>
</dbReference>
<evidence type="ECO:0000259" key="7">
    <source>
        <dbReference type="PROSITE" id="PS51189"/>
    </source>
</evidence>
<dbReference type="InterPro" id="IPR014009">
    <property type="entry name" value="PIK_FAT"/>
</dbReference>
<keyword evidence="3" id="KW-0067">ATP-binding</keyword>
<evidence type="ECO:0000256" key="3">
    <source>
        <dbReference type="ARBA" id="ARBA00022840"/>
    </source>
</evidence>
<evidence type="ECO:0000256" key="4">
    <source>
        <dbReference type="SAM" id="Coils"/>
    </source>
</evidence>
<dbReference type="GO" id="GO:0016242">
    <property type="term" value="P:negative regulation of macroautophagy"/>
    <property type="evidence" value="ECO:0007669"/>
    <property type="project" value="TreeGrafter"/>
</dbReference>
<dbReference type="PANTHER" id="PTHR11139">
    <property type="entry name" value="ATAXIA TELANGIECTASIA MUTATED ATM -RELATED"/>
    <property type="match status" value="1"/>
</dbReference>
<dbReference type="InterPro" id="IPR050517">
    <property type="entry name" value="DDR_Repair_Kinase"/>
</dbReference>
<dbReference type="PANTHER" id="PTHR11139:SF71">
    <property type="entry name" value="SERINE_THREONINE-PROTEIN KINASE SMG1"/>
    <property type="match status" value="1"/>
</dbReference>
<feature type="domain" description="PI3K/PI4K catalytic" evidence="6">
    <location>
        <begin position="884"/>
        <end position="1263"/>
    </location>
</feature>
<dbReference type="GO" id="GO:0031932">
    <property type="term" value="C:TORC2 complex"/>
    <property type="evidence" value="ECO:0007669"/>
    <property type="project" value="TreeGrafter"/>
</dbReference>
<gene>
    <name evidence="8" type="ORF">MBJ925_LOCUS13991</name>
</gene>
<dbReference type="EC" id="2.7.11.1" evidence="1"/>
<keyword evidence="4" id="KW-0175">Coiled coil</keyword>
<dbReference type="GO" id="GO:0005737">
    <property type="term" value="C:cytoplasm"/>
    <property type="evidence" value="ECO:0007669"/>
    <property type="project" value="TreeGrafter"/>
</dbReference>
<feature type="compositionally biased region" description="Basic and acidic residues" evidence="5">
    <location>
        <begin position="662"/>
        <end position="680"/>
    </location>
</feature>
<dbReference type="InterPro" id="IPR036940">
    <property type="entry name" value="PI3/4_kinase_cat_sf"/>
</dbReference>
<keyword evidence="2" id="KW-0547">Nucleotide-binding</keyword>
<evidence type="ECO:0000256" key="2">
    <source>
        <dbReference type="ARBA" id="ARBA00022741"/>
    </source>
</evidence>
<proteinExistence type="predicted"/>
<comment type="caution">
    <text evidence="8">The sequence shown here is derived from an EMBL/GenBank/DDBJ whole genome shotgun (WGS) entry which is preliminary data.</text>
</comment>
<dbReference type="GO" id="GO:0005634">
    <property type="term" value="C:nucleus"/>
    <property type="evidence" value="ECO:0007669"/>
    <property type="project" value="TreeGrafter"/>
</dbReference>
<dbReference type="InterPro" id="IPR016024">
    <property type="entry name" value="ARM-type_fold"/>
</dbReference>
<dbReference type="InterPro" id="IPR011009">
    <property type="entry name" value="Kinase-like_dom_sf"/>
</dbReference>
<dbReference type="PROSITE" id="PS50290">
    <property type="entry name" value="PI3_4_KINASE_3"/>
    <property type="match status" value="1"/>
</dbReference>
<dbReference type="EMBL" id="CAJNRE010006485">
    <property type="protein sequence ID" value="CAF2055655.1"/>
    <property type="molecule type" value="Genomic_DNA"/>
</dbReference>